<sequence>MSGHGTGGGARIPHNRSPAFLRADSVFIILATSFRFKHFKVSAPSLSKISALLVVLLSHQLSSAWVLTSARPRSHVHQKTFPTMSSRSATRTNFRSSKQEVWTSSARENLSSHAAKCVRFR</sequence>
<name>A0AAV4AVI9_9GAST</name>
<protein>
    <submittedName>
        <fullName evidence="1">Uncharacterized protein</fullName>
    </submittedName>
</protein>
<organism evidence="1 2">
    <name type="scientific">Plakobranchus ocellatus</name>
    <dbReference type="NCBI Taxonomy" id="259542"/>
    <lineage>
        <taxon>Eukaryota</taxon>
        <taxon>Metazoa</taxon>
        <taxon>Spiralia</taxon>
        <taxon>Lophotrochozoa</taxon>
        <taxon>Mollusca</taxon>
        <taxon>Gastropoda</taxon>
        <taxon>Heterobranchia</taxon>
        <taxon>Euthyneura</taxon>
        <taxon>Panpulmonata</taxon>
        <taxon>Sacoglossa</taxon>
        <taxon>Placobranchoidea</taxon>
        <taxon>Plakobranchidae</taxon>
        <taxon>Plakobranchus</taxon>
    </lineage>
</organism>
<evidence type="ECO:0000313" key="2">
    <source>
        <dbReference type="Proteomes" id="UP000735302"/>
    </source>
</evidence>
<accession>A0AAV4AVI9</accession>
<keyword evidence="2" id="KW-1185">Reference proteome</keyword>
<gene>
    <name evidence="1" type="ORF">PoB_003829900</name>
</gene>
<comment type="caution">
    <text evidence="1">The sequence shown here is derived from an EMBL/GenBank/DDBJ whole genome shotgun (WGS) entry which is preliminary data.</text>
</comment>
<dbReference type="AlphaFoldDB" id="A0AAV4AVI9"/>
<dbReference type="EMBL" id="BLXT01004333">
    <property type="protein sequence ID" value="GFO11794.1"/>
    <property type="molecule type" value="Genomic_DNA"/>
</dbReference>
<proteinExistence type="predicted"/>
<reference evidence="1 2" key="1">
    <citation type="journal article" date="2021" name="Elife">
        <title>Chloroplast acquisition without the gene transfer in kleptoplastic sea slugs, Plakobranchus ocellatus.</title>
        <authorList>
            <person name="Maeda T."/>
            <person name="Takahashi S."/>
            <person name="Yoshida T."/>
            <person name="Shimamura S."/>
            <person name="Takaki Y."/>
            <person name="Nagai Y."/>
            <person name="Toyoda A."/>
            <person name="Suzuki Y."/>
            <person name="Arimoto A."/>
            <person name="Ishii H."/>
            <person name="Satoh N."/>
            <person name="Nishiyama T."/>
            <person name="Hasebe M."/>
            <person name="Maruyama T."/>
            <person name="Minagawa J."/>
            <person name="Obokata J."/>
            <person name="Shigenobu S."/>
        </authorList>
    </citation>
    <scope>NUCLEOTIDE SEQUENCE [LARGE SCALE GENOMIC DNA]</scope>
</reference>
<evidence type="ECO:0000313" key="1">
    <source>
        <dbReference type="EMBL" id="GFO11794.1"/>
    </source>
</evidence>
<dbReference type="Proteomes" id="UP000735302">
    <property type="component" value="Unassembled WGS sequence"/>
</dbReference>